<accession>A0AAQ1RVK4</accession>
<dbReference type="SUPFAM" id="SSF52540">
    <property type="entry name" value="P-loop containing nucleoside triphosphate hydrolases"/>
    <property type="match status" value="1"/>
</dbReference>
<evidence type="ECO:0000313" key="21">
    <source>
        <dbReference type="Proteomes" id="UP000474718"/>
    </source>
</evidence>
<dbReference type="PROSITE" id="PS51217">
    <property type="entry name" value="UVRD_HELICASE_CTER"/>
    <property type="match status" value="1"/>
</dbReference>
<evidence type="ECO:0000256" key="2">
    <source>
        <dbReference type="ARBA" id="ARBA00022741"/>
    </source>
</evidence>
<dbReference type="AlphaFoldDB" id="A0AAQ1RVK4"/>
<keyword evidence="9" id="KW-0234">DNA repair</keyword>
<evidence type="ECO:0000256" key="15">
    <source>
        <dbReference type="SAM" id="MobiDB-lite"/>
    </source>
</evidence>
<evidence type="ECO:0000256" key="7">
    <source>
        <dbReference type="ARBA" id="ARBA00022840"/>
    </source>
</evidence>
<dbReference type="InterPro" id="IPR011604">
    <property type="entry name" value="PDDEXK-like_dom_sf"/>
</dbReference>
<sequence>MAEKPRFTRWQQAAVDDRGGTLLVSAAAGSGKTSVLTSRVVSLLADETTPVSPEELLIVTFTNAAAAEMKQRIYTGLAAEIAARPGSAFLRRQQALVSRADICTIDSFCIKLVREHFSALGIRRDFSIVEGAQAGLLKQRALGETLQELYEEAEPAFLQMAELVNAERSDRRLEDILLKLHDFLQSLPYPQNWLDSALALYDGDQPAGESVWGRALLAGAAEMLSFSLAQLEKMGDLAAGDGKLSAALAPVLESDRALVQGALDAALTGDLGGLEERLRAGGFARFPTVRGYADDPLKVRVKELRDEVRADWAEWRDKRLCRTPAQHREDVAALRPLVAALYGAVSRFGRKLEERKRAENQFEFSDLEQYALRLCTTTDGVQILPSELAGELSSTISFIMVDEYQDTNGVQDALFQSLSKNGENLFLVGDVKQSIYRFRQAKPEIFIAKKEQFHPYDGSAYPALITLDQNFRSAKGVTDFVNFLFSRVMSREVGEIPYGEGEELVYSGGYDGAAVDDAPEIYLVDGSPEQPGEGEEPPPPDRRTLDEREADFVAQKIRSMVEGGFLVKDGPVTRPARYGDFAVLLRSANTLAPLYLERLELAGVPAGGSGSQGFLGRKEIGMLTDLLKCIDNPKDDVALAGAMLSPLYGFTPDELAEIRAGAPKGAGKSLYARLLGAARTPKLDGFLKDLRYFRELAAVLPARELLGRIYLATDVENLVSGLANPAPRRENLRLFLTYAQEFSQSGSAREFLRYLERVAEGGDDLPGAQSGGGGNGVQVMSIHRSKGLEFPVCFVSRLGGGYNLKDARARAQVSPAMGFTCYRRREHFLQHSTLMHEAAKWEAVQQSLSEEMRVLYVALTRAKQKLILTAAQKDPQGYARACWARGTSPYAVRRSGCFADFVLAALAQHPGADGLFRGAGVLLPAGEAPFPMVAAVVRPALPAPRETAREEVPADPAQVARLREKLAYQYPYRALTALPAKASVSQLAKGRKSWLNTRPVFTYQGGLTPTERGNAHHKFMQYCDYRAAAADPEGEIARLRGEQYLTGPEADCIDPAVLRSFFAGPVGRRIARADRLYRELRFFTRMDAGELDGEAAGFGETVLVQGVADCVLEEGGELTIIDYKTDRVKDLAALGERYAVQLQVYTKGIGDLLEKPVRHKILYSFYLQKALELEEEKAAARRKKNS</sequence>
<dbReference type="GO" id="GO:0043138">
    <property type="term" value="F:3'-5' DNA helicase activity"/>
    <property type="evidence" value="ECO:0007669"/>
    <property type="project" value="UniProtKB-EC"/>
</dbReference>
<keyword evidence="21" id="KW-1185">Reference proteome</keyword>
<evidence type="ECO:0000256" key="5">
    <source>
        <dbReference type="ARBA" id="ARBA00022806"/>
    </source>
</evidence>
<dbReference type="PANTHER" id="PTHR11070">
    <property type="entry name" value="UVRD / RECB / PCRA DNA HELICASE FAMILY MEMBER"/>
    <property type="match status" value="1"/>
</dbReference>
<keyword evidence="1" id="KW-0540">Nuclease</keyword>
<keyword evidence="6" id="KW-0269">Exonuclease</keyword>
<dbReference type="EMBL" id="WWVX01000001">
    <property type="protein sequence ID" value="MZL68462.1"/>
    <property type="molecule type" value="Genomic_DNA"/>
</dbReference>
<comment type="catalytic activity">
    <reaction evidence="11">
        <text>Couples ATP hydrolysis with the unwinding of duplex DNA by translocating in the 3'-5' direction.</text>
        <dbReference type="EC" id="5.6.2.4"/>
    </reaction>
</comment>
<dbReference type="InterPro" id="IPR011335">
    <property type="entry name" value="Restrct_endonuc-II-like"/>
</dbReference>
<proteinExistence type="predicted"/>
<dbReference type="Gene3D" id="3.40.50.300">
    <property type="entry name" value="P-loop containing nucleotide triphosphate hydrolases"/>
    <property type="match status" value="4"/>
</dbReference>
<evidence type="ECO:0000313" key="20">
    <source>
        <dbReference type="Proteomes" id="UP000184089"/>
    </source>
</evidence>
<dbReference type="GO" id="GO:0005524">
    <property type="term" value="F:ATP binding"/>
    <property type="evidence" value="ECO:0007669"/>
    <property type="project" value="UniProtKB-UniRule"/>
</dbReference>
<evidence type="ECO:0000256" key="13">
    <source>
        <dbReference type="ARBA" id="ARBA00048988"/>
    </source>
</evidence>
<evidence type="ECO:0000256" key="14">
    <source>
        <dbReference type="PROSITE-ProRule" id="PRU00560"/>
    </source>
</evidence>
<feature type="domain" description="UvrD-like helicase C-terminal" evidence="17">
    <location>
        <begin position="507"/>
        <end position="787"/>
    </location>
</feature>
<evidence type="ECO:0000313" key="19">
    <source>
        <dbReference type="EMBL" id="SHF85726.1"/>
    </source>
</evidence>
<evidence type="ECO:0000256" key="12">
    <source>
        <dbReference type="ARBA" id="ARBA00034808"/>
    </source>
</evidence>
<dbReference type="PROSITE" id="PS51198">
    <property type="entry name" value="UVRD_HELICASE_ATP_BIND"/>
    <property type="match status" value="1"/>
</dbReference>
<dbReference type="InterPro" id="IPR000212">
    <property type="entry name" value="DNA_helicase_UvrD/REP"/>
</dbReference>
<feature type="region of interest" description="Disordered" evidence="15">
    <location>
        <begin position="523"/>
        <end position="545"/>
    </location>
</feature>
<dbReference type="InterPro" id="IPR014016">
    <property type="entry name" value="UvrD-like_ATP-bd"/>
</dbReference>
<name>A0AAQ1RVK4_9FIRM</name>
<dbReference type="GO" id="GO:0000725">
    <property type="term" value="P:recombinational repair"/>
    <property type="evidence" value="ECO:0007669"/>
    <property type="project" value="TreeGrafter"/>
</dbReference>
<dbReference type="RefSeq" id="WP_021661508.1">
    <property type="nucleotide sequence ID" value="NZ_FQVY01000001.1"/>
</dbReference>
<evidence type="ECO:0000256" key="8">
    <source>
        <dbReference type="ARBA" id="ARBA00023125"/>
    </source>
</evidence>
<dbReference type="Pfam" id="PF00580">
    <property type="entry name" value="UvrD-helicase"/>
    <property type="match status" value="1"/>
</dbReference>
<evidence type="ECO:0000259" key="17">
    <source>
        <dbReference type="PROSITE" id="PS51217"/>
    </source>
</evidence>
<keyword evidence="10" id="KW-0413">Isomerase</keyword>
<dbReference type="InterPro" id="IPR027417">
    <property type="entry name" value="P-loop_NTPase"/>
</dbReference>
<comment type="caution">
    <text evidence="19">The sequence shown here is derived from an EMBL/GenBank/DDBJ whole genome shotgun (WGS) entry which is preliminary data.</text>
</comment>
<evidence type="ECO:0000256" key="1">
    <source>
        <dbReference type="ARBA" id="ARBA00022722"/>
    </source>
</evidence>
<dbReference type="PANTHER" id="PTHR11070:SF48">
    <property type="entry name" value="ATP-DEPENDENT HELICASE_NUCLEASE SUBUNIT A"/>
    <property type="match status" value="1"/>
</dbReference>
<evidence type="ECO:0000256" key="3">
    <source>
        <dbReference type="ARBA" id="ARBA00022763"/>
    </source>
</evidence>
<dbReference type="SUPFAM" id="SSF52980">
    <property type="entry name" value="Restriction endonuclease-like"/>
    <property type="match status" value="1"/>
</dbReference>
<dbReference type="GO" id="GO:0003677">
    <property type="term" value="F:DNA binding"/>
    <property type="evidence" value="ECO:0007669"/>
    <property type="project" value="UniProtKB-KW"/>
</dbReference>
<dbReference type="GO" id="GO:0005829">
    <property type="term" value="C:cytosol"/>
    <property type="evidence" value="ECO:0007669"/>
    <property type="project" value="TreeGrafter"/>
</dbReference>
<protein>
    <recommendedName>
        <fullName evidence="12">DNA 3'-5' helicase</fullName>
        <ecNumber evidence="12">5.6.2.4</ecNumber>
    </recommendedName>
</protein>
<reference evidence="20" key="1">
    <citation type="submission" date="2016-11" db="EMBL/GenBank/DDBJ databases">
        <authorList>
            <person name="Jaros S."/>
            <person name="Januszkiewicz K."/>
            <person name="Wedrychowicz H."/>
        </authorList>
    </citation>
    <scope>NUCLEOTIDE SEQUENCE [LARGE SCALE GENOMIC DNA]</scope>
    <source>
        <strain evidence="20">DSM 4029</strain>
    </source>
</reference>
<dbReference type="Gene3D" id="3.90.320.10">
    <property type="match status" value="1"/>
</dbReference>
<feature type="binding site" evidence="14">
    <location>
        <begin position="26"/>
        <end position="33"/>
    </location>
    <ligand>
        <name>ATP</name>
        <dbReference type="ChEBI" id="CHEBI:30616"/>
    </ligand>
</feature>
<keyword evidence="8" id="KW-0238">DNA-binding</keyword>
<evidence type="ECO:0000256" key="6">
    <source>
        <dbReference type="ARBA" id="ARBA00022839"/>
    </source>
</evidence>
<dbReference type="EMBL" id="FQVY01000001">
    <property type="protein sequence ID" value="SHF85726.1"/>
    <property type="molecule type" value="Genomic_DNA"/>
</dbReference>
<dbReference type="EC" id="5.6.2.4" evidence="12"/>
<dbReference type="Pfam" id="PF13361">
    <property type="entry name" value="UvrD_C"/>
    <property type="match status" value="1"/>
</dbReference>
<evidence type="ECO:0000259" key="16">
    <source>
        <dbReference type="PROSITE" id="PS51198"/>
    </source>
</evidence>
<dbReference type="Pfam" id="PF12705">
    <property type="entry name" value="PDDEXK_1"/>
    <property type="match status" value="1"/>
</dbReference>
<dbReference type="Gene3D" id="1.10.486.10">
    <property type="entry name" value="PCRA, domain 4"/>
    <property type="match status" value="1"/>
</dbReference>
<keyword evidence="4 14" id="KW-0378">Hydrolase</keyword>
<evidence type="ECO:0000256" key="9">
    <source>
        <dbReference type="ARBA" id="ARBA00023204"/>
    </source>
</evidence>
<evidence type="ECO:0000256" key="10">
    <source>
        <dbReference type="ARBA" id="ARBA00023235"/>
    </source>
</evidence>
<keyword evidence="7 14" id="KW-0067">ATP-binding</keyword>
<gene>
    <name evidence="18" type="ORF">GT747_01555</name>
    <name evidence="19" type="ORF">SAMN05444424_0939</name>
</gene>
<evidence type="ECO:0000256" key="11">
    <source>
        <dbReference type="ARBA" id="ARBA00034617"/>
    </source>
</evidence>
<keyword evidence="2 14" id="KW-0547">Nucleotide-binding</keyword>
<dbReference type="InterPro" id="IPR038726">
    <property type="entry name" value="PDDEXK_AddAB-type"/>
</dbReference>
<reference evidence="18 21" key="3">
    <citation type="journal article" date="2019" name="Nat. Med.">
        <title>A library of human gut bacterial isolates paired with longitudinal multiomics data enables mechanistic microbiome research.</title>
        <authorList>
            <person name="Poyet M."/>
            <person name="Groussin M."/>
            <person name="Gibbons S.M."/>
            <person name="Avila-Pacheco J."/>
            <person name="Jiang X."/>
            <person name="Kearney S.M."/>
            <person name="Perrotta A.R."/>
            <person name="Berdy B."/>
            <person name="Zhao S."/>
            <person name="Lieberman T.D."/>
            <person name="Swanson P.K."/>
            <person name="Smith M."/>
            <person name="Roesemann S."/>
            <person name="Alexander J.E."/>
            <person name="Rich S.A."/>
            <person name="Livny J."/>
            <person name="Vlamakis H."/>
            <person name="Clish C."/>
            <person name="Bullock K."/>
            <person name="Deik A."/>
            <person name="Scott J."/>
            <person name="Pierce K.A."/>
            <person name="Xavier R.J."/>
            <person name="Alm E.J."/>
        </authorList>
    </citation>
    <scope>NUCLEOTIDE SEQUENCE [LARGE SCALE GENOMIC DNA]</scope>
    <source>
        <strain evidence="18 21">BIOML-A2</strain>
    </source>
</reference>
<keyword evidence="5 14" id="KW-0347">Helicase</keyword>
<dbReference type="Proteomes" id="UP000474718">
    <property type="component" value="Unassembled WGS sequence"/>
</dbReference>
<dbReference type="GO" id="GO:0004527">
    <property type="term" value="F:exonuclease activity"/>
    <property type="evidence" value="ECO:0007669"/>
    <property type="project" value="UniProtKB-KW"/>
</dbReference>
<organism evidence="19 20">
    <name type="scientific">Bittarella massiliensis</name>
    <name type="common">ex Durand et al. 2017</name>
    <dbReference type="NCBI Taxonomy" id="1720313"/>
    <lineage>
        <taxon>Bacteria</taxon>
        <taxon>Bacillati</taxon>
        <taxon>Bacillota</taxon>
        <taxon>Clostridia</taxon>
        <taxon>Eubacteriales</taxon>
        <taxon>Oscillospiraceae</taxon>
        <taxon>Bittarella (ex Durand et al. 2017)</taxon>
    </lineage>
</organism>
<evidence type="ECO:0000256" key="4">
    <source>
        <dbReference type="ARBA" id="ARBA00022801"/>
    </source>
</evidence>
<reference evidence="19" key="2">
    <citation type="submission" date="2016-11" db="EMBL/GenBank/DDBJ databases">
        <authorList>
            <person name="Varghese N."/>
            <person name="Submissions S."/>
        </authorList>
    </citation>
    <scope>NUCLEOTIDE SEQUENCE</scope>
    <source>
        <strain evidence="19">DSM 4029</strain>
    </source>
</reference>
<dbReference type="Proteomes" id="UP000184089">
    <property type="component" value="Unassembled WGS sequence"/>
</dbReference>
<feature type="domain" description="UvrD-like helicase ATP-binding" evidence="16">
    <location>
        <begin position="5"/>
        <end position="474"/>
    </location>
</feature>
<keyword evidence="3" id="KW-0227">DNA damage</keyword>
<dbReference type="InterPro" id="IPR014017">
    <property type="entry name" value="DNA_helicase_UvrD-like_C"/>
</dbReference>
<evidence type="ECO:0000313" key="18">
    <source>
        <dbReference type="EMBL" id="MZL68462.1"/>
    </source>
</evidence>
<dbReference type="GO" id="GO:0033202">
    <property type="term" value="C:DNA helicase complex"/>
    <property type="evidence" value="ECO:0007669"/>
    <property type="project" value="TreeGrafter"/>
</dbReference>
<comment type="catalytic activity">
    <reaction evidence="13">
        <text>ATP + H2O = ADP + phosphate + H(+)</text>
        <dbReference type="Rhea" id="RHEA:13065"/>
        <dbReference type="ChEBI" id="CHEBI:15377"/>
        <dbReference type="ChEBI" id="CHEBI:15378"/>
        <dbReference type="ChEBI" id="CHEBI:30616"/>
        <dbReference type="ChEBI" id="CHEBI:43474"/>
        <dbReference type="ChEBI" id="CHEBI:456216"/>
        <dbReference type="EC" id="5.6.2.4"/>
    </reaction>
</comment>